<evidence type="ECO:0000256" key="1">
    <source>
        <dbReference type="SAM" id="MobiDB-lite"/>
    </source>
</evidence>
<gene>
    <name evidence="2" type="ORF">ZIOFF_016686</name>
</gene>
<proteinExistence type="predicted"/>
<evidence type="ECO:0000313" key="2">
    <source>
        <dbReference type="EMBL" id="KAG6526685.1"/>
    </source>
</evidence>
<sequence length="89" mass="10447">MNSSRRRDRRRRRPAKPPIRKSEQQFSADASRGFRSPRRLHIIVIAIRQKVDKEAALFLNEKNVITVLHSKLYQLQSKLNLNLTAINDL</sequence>
<protein>
    <submittedName>
        <fullName evidence="2">Uncharacterized protein</fullName>
    </submittedName>
</protein>
<feature type="compositionally biased region" description="Basic residues" evidence="1">
    <location>
        <begin position="1"/>
        <end position="19"/>
    </location>
</feature>
<evidence type="ECO:0000313" key="3">
    <source>
        <dbReference type="Proteomes" id="UP000734854"/>
    </source>
</evidence>
<reference evidence="2 3" key="1">
    <citation type="submission" date="2020-08" db="EMBL/GenBank/DDBJ databases">
        <title>Plant Genome Project.</title>
        <authorList>
            <person name="Zhang R.-G."/>
        </authorList>
    </citation>
    <scope>NUCLEOTIDE SEQUENCE [LARGE SCALE GENOMIC DNA]</scope>
    <source>
        <tissue evidence="2">Rhizome</tissue>
    </source>
</reference>
<dbReference type="EMBL" id="JACMSC010000004">
    <property type="protein sequence ID" value="KAG6526685.1"/>
    <property type="molecule type" value="Genomic_DNA"/>
</dbReference>
<dbReference type="Proteomes" id="UP000734854">
    <property type="component" value="Unassembled WGS sequence"/>
</dbReference>
<comment type="caution">
    <text evidence="2">The sequence shown here is derived from an EMBL/GenBank/DDBJ whole genome shotgun (WGS) entry which is preliminary data.</text>
</comment>
<accession>A0A8J5HLV7</accession>
<dbReference type="AlphaFoldDB" id="A0A8J5HLV7"/>
<keyword evidence="3" id="KW-1185">Reference proteome</keyword>
<feature type="region of interest" description="Disordered" evidence="1">
    <location>
        <begin position="1"/>
        <end position="32"/>
    </location>
</feature>
<organism evidence="2 3">
    <name type="scientific">Zingiber officinale</name>
    <name type="common">Ginger</name>
    <name type="synonym">Amomum zingiber</name>
    <dbReference type="NCBI Taxonomy" id="94328"/>
    <lineage>
        <taxon>Eukaryota</taxon>
        <taxon>Viridiplantae</taxon>
        <taxon>Streptophyta</taxon>
        <taxon>Embryophyta</taxon>
        <taxon>Tracheophyta</taxon>
        <taxon>Spermatophyta</taxon>
        <taxon>Magnoliopsida</taxon>
        <taxon>Liliopsida</taxon>
        <taxon>Zingiberales</taxon>
        <taxon>Zingiberaceae</taxon>
        <taxon>Zingiber</taxon>
    </lineage>
</organism>
<name>A0A8J5HLV7_ZINOF</name>